<dbReference type="InterPro" id="IPR036188">
    <property type="entry name" value="FAD/NAD-bd_sf"/>
</dbReference>
<dbReference type="Gene3D" id="3.50.50.60">
    <property type="entry name" value="FAD/NAD(P)-binding domain"/>
    <property type="match status" value="1"/>
</dbReference>
<dbReference type="InterPro" id="IPR045170">
    <property type="entry name" value="MTOX"/>
</dbReference>
<dbReference type="Gene3D" id="3.30.9.10">
    <property type="entry name" value="D-Amino Acid Oxidase, subunit A, domain 2"/>
    <property type="match status" value="1"/>
</dbReference>
<dbReference type="STRING" id="670154.SAMN04488002_1593"/>
<dbReference type="GO" id="GO:0050660">
    <property type="term" value="F:flavin adenine dinucleotide binding"/>
    <property type="evidence" value="ECO:0007669"/>
    <property type="project" value="InterPro"/>
</dbReference>
<keyword evidence="4" id="KW-0560">Oxidoreductase</keyword>
<dbReference type="InterPro" id="IPR006076">
    <property type="entry name" value="FAD-dep_OxRdtase"/>
</dbReference>
<gene>
    <name evidence="6" type="ORF">SAMN04488002_1593</name>
</gene>
<protein>
    <submittedName>
        <fullName evidence="6">Sarcosine oxidase</fullName>
    </submittedName>
</protein>
<name>A0A1I6GJU8_9RHOB</name>
<dbReference type="SUPFAM" id="SSF54373">
    <property type="entry name" value="FAD-linked reductases, C-terminal domain"/>
    <property type="match status" value="1"/>
</dbReference>
<evidence type="ECO:0000256" key="3">
    <source>
        <dbReference type="ARBA" id="ARBA00022827"/>
    </source>
</evidence>
<proteinExistence type="predicted"/>
<evidence type="ECO:0000259" key="5">
    <source>
        <dbReference type="Pfam" id="PF01266"/>
    </source>
</evidence>
<dbReference type="GO" id="GO:0008115">
    <property type="term" value="F:sarcosine oxidase activity"/>
    <property type="evidence" value="ECO:0007669"/>
    <property type="project" value="TreeGrafter"/>
</dbReference>
<sequence length="369" mass="40186">MSIAVIGRGLWGAAAARHLAMAGHDVTLIGPPEPRDKRTHQGVFGSHYDEGRITRKNALDAYWVGVSTAAIGRYAEIERQSGITFYTETGAVMAGGGEFMARVDVGRETYNVPCDRLDHQGLVERFPFFRFPSHFIGYHEATRAGHVSPRKLVAAQTKAAQSFGATLLEETVTALDEREGTVDIVTDQGRHRFDHVLVAAGYNTDAVLGRAPELEVYARTVAFFEVSESEAARLSAMPTLVYDTPEDPYLLPPIRYPDGKLYIKLGGDPEDVPLVGASAIREWFQSGGNPRVRDHLDAMLRDLMPDLAIKSVSMDACVTSWTKDRLPEIARLSDRIVVCTGGNGAGAKCSDEIGRLGAVLLTNKTGVNE</sequence>
<keyword evidence="7" id="KW-1185">Reference proteome</keyword>
<accession>A0A1I6GJU8</accession>
<dbReference type="Pfam" id="PF01266">
    <property type="entry name" value="DAO"/>
    <property type="match status" value="1"/>
</dbReference>
<dbReference type="PANTHER" id="PTHR10961">
    <property type="entry name" value="PEROXISOMAL SARCOSINE OXIDASE"/>
    <property type="match status" value="1"/>
</dbReference>
<dbReference type="Proteomes" id="UP000199658">
    <property type="component" value="Unassembled WGS sequence"/>
</dbReference>
<dbReference type="EMBL" id="FOYO01000001">
    <property type="protein sequence ID" value="SFR42473.1"/>
    <property type="molecule type" value="Genomic_DNA"/>
</dbReference>
<feature type="domain" description="FAD dependent oxidoreductase" evidence="5">
    <location>
        <begin position="3"/>
        <end position="357"/>
    </location>
</feature>
<keyword evidence="3" id="KW-0274">FAD</keyword>
<evidence type="ECO:0000313" key="6">
    <source>
        <dbReference type="EMBL" id="SFR42473.1"/>
    </source>
</evidence>
<evidence type="ECO:0000256" key="2">
    <source>
        <dbReference type="ARBA" id="ARBA00022630"/>
    </source>
</evidence>
<evidence type="ECO:0000256" key="4">
    <source>
        <dbReference type="ARBA" id="ARBA00023002"/>
    </source>
</evidence>
<dbReference type="RefSeq" id="WP_090214804.1">
    <property type="nucleotide sequence ID" value="NZ_FOYO01000001.1"/>
</dbReference>
<organism evidence="6 7">
    <name type="scientific">Litoreibacter janthinus</name>
    <dbReference type="NCBI Taxonomy" id="670154"/>
    <lineage>
        <taxon>Bacteria</taxon>
        <taxon>Pseudomonadati</taxon>
        <taxon>Pseudomonadota</taxon>
        <taxon>Alphaproteobacteria</taxon>
        <taxon>Rhodobacterales</taxon>
        <taxon>Roseobacteraceae</taxon>
        <taxon>Litoreibacter</taxon>
    </lineage>
</organism>
<dbReference type="PANTHER" id="PTHR10961:SF10">
    <property type="entry name" value="FAD DEPENDENT OXIDOREDUCTASE DOMAIN-CONTAINING PROTEIN"/>
    <property type="match status" value="1"/>
</dbReference>
<evidence type="ECO:0000313" key="7">
    <source>
        <dbReference type="Proteomes" id="UP000199658"/>
    </source>
</evidence>
<dbReference type="SUPFAM" id="SSF51905">
    <property type="entry name" value="FAD/NAD(P)-binding domain"/>
    <property type="match status" value="1"/>
</dbReference>
<keyword evidence="2" id="KW-0285">Flavoprotein</keyword>
<dbReference type="OrthoDB" id="9806257at2"/>
<reference evidence="7" key="1">
    <citation type="submission" date="2016-10" db="EMBL/GenBank/DDBJ databases">
        <authorList>
            <person name="Varghese N."/>
            <person name="Submissions S."/>
        </authorList>
    </citation>
    <scope>NUCLEOTIDE SEQUENCE [LARGE SCALE GENOMIC DNA]</scope>
    <source>
        <strain evidence="7">DSM 26921</strain>
    </source>
</reference>
<dbReference type="AlphaFoldDB" id="A0A1I6GJU8"/>
<evidence type="ECO:0000256" key="1">
    <source>
        <dbReference type="ARBA" id="ARBA00001974"/>
    </source>
</evidence>
<comment type="cofactor">
    <cofactor evidence="1">
        <name>FAD</name>
        <dbReference type="ChEBI" id="CHEBI:57692"/>
    </cofactor>
</comment>